<sequence length="217" mass="23136">MGETRAALVLGDDGLKRCSWGTSSADYRAYHDQEWGRAVHGESPLFERVTLEAFQSGLAWITILRKRENFRAAFSAFDPERVAAFGEDDVTRLMGDAGIVRNRAKIAAAIRNARAVLEVRETVEGGLDALIWSFAPDRPAPAPRVAADVVATTPESTALAKALKKHGFAFVGPTTAYAAMQACGLVNDHFSGCHARALSGGDAVVKKGAPVAVGRRG</sequence>
<dbReference type="NCBIfam" id="TIGR00624">
    <property type="entry name" value="tag"/>
    <property type="match status" value="1"/>
</dbReference>
<dbReference type="PANTHER" id="PTHR30037">
    <property type="entry name" value="DNA-3-METHYLADENINE GLYCOSYLASE 1"/>
    <property type="match status" value="1"/>
</dbReference>
<dbReference type="Proteomes" id="UP001501074">
    <property type="component" value="Unassembled WGS sequence"/>
</dbReference>
<dbReference type="InterPro" id="IPR011257">
    <property type="entry name" value="DNA_glycosylase"/>
</dbReference>
<dbReference type="RefSeq" id="WP_331282964.1">
    <property type="nucleotide sequence ID" value="NZ_BAAAZO010000001.1"/>
</dbReference>
<gene>
    <name evidence="1" type="ORF">GCM10022223_01770</name>
</gene>
<dbReference type="PANTHER" id="PTHR30037:SF4">
    <property type="entry name" value="DNA-3-METHYLADENINE GLYCOSYLASE I"/>
    <property type="match status" value="1"/>
</dbReference>
<organism evidence="1 2">
    <name type="scientific">Kineosporia mesophila</name>
    <dbReference type="NCBI Taxonomy" id="566012"/>
    <lineage>
        <taxon>Bacteria</taxon>
        <taxon>Bacillati</taxon>
        <taxon>Actinomycetota</taxon>
        <taxon>Actinomycetes</taxon>
        <taxon>Kineosporiales</taxon>
        <taxon>Kineosporiaceae</taxon>
        <taxon>Kineosporia</taxon>
    </lineage>
</organism>
<comment type="caution">
    <text evidence="1">The sequence shown here is derived from an EMBL/GenBank/DDBJ whole genome shotgun (WGS) entry which is preliminary data.</text>
</comment>
<dbReference type="InterPro" id="IPR004597">
    <property type="entry name" value="Tag"/>
</dbReference>
<dbReference type="SUPFAM" id="SSF48150">
    <property type="entry name" value="DNA-glycosylase"/>
    <property type="match status" value="1"/>
</dbReference>
<dbReference type="Gene3D" id="1.10.340.30">
    <property type="entry name" value="Hypothetical protein, domain 2"/>
    <property type="match status" value="1"/>
</dbReference>
<dbReference type="InterPro" id="IPR052891">
    <property type="entry name" value="DNA-3mA_glycosylase"/>
</dbReference>
<dbReference type="InterPro" id="IPR005019">
    <property type="entry name" value="Adenine_glyco"/>
</dbReference>
<dbReference type="EMBL" id="BAAAZO010000001">
    <property type="protein sequence ID" value="GAA3590897.1"/>
    <property type="molecule type" value="Genomic_DNA"/>
</dbReference>
<protein>
    <submittedName>
        <fullName evidence="1">DNA-3-methyladenine glycosylase I</fullName>
    </submittedName>
</protein>
<name>A0ABP6YX72_9ACTN</name>
<evidence type="ECO:0000313" key="2">
    <source>
        <dbReference type="Proteomes" id="UP001501074"/>
    </source>
</evidence>
<dbReference type="Pfam" id="PF03352">
    <property type="entry name" value="Adenine_glyco"/>
    <property type="match status" value="1"/>
</dbReference>
<accession>A0ABP6YX72</accession>
<reference evidence="2" key="1">
    <citation type="journal article" date="2019" name="Int. J. Syst. Evol. Microbiol.">
        <title>The Global Catalogue of Microorganisms (GCM) 10K type strain sequencing project: providing services to taxonomists for standard genome sequencing and annotation.</title>
        <authorList>
            <consortium name="The Broad Institute Genomics Platform"/>
            <consortium name="The Broad Institute Genome Sequencing Center for Infectious Disease"/>
            <person name="Wu L."/>
            <person name="Ma J."/>
        </authorList>
    </citation>
    <scope>NUCLEOTIDE SEQUENCE [LARGE SCALE GENOMIC DNA]</scope>
    <source>
        <strain evidence="2">JCM 16902</strain>
    </source>
</reference>
<evidence type="ECO:0000313" key="1">
    <source>
        <dbReference type="EMBL" id="GAA3590897.1"/>
    </source>
</evidence>
<keyword evidence="2" id="KW-1185">Reference proteome</keyword>
<proteinExistence type="predicted"/>